<reference evidence="1 2" key="1">
    <citation type="submission" date="2018-07" db="EMBL/GenBank/DDBJ databases">
        <authorList>
            <consortium name="Pathogen Informatics"/>
        </authorList>
    </citation>
    <scope>NUCLEOTIDE SEQUENCE [LARGE SCALE GENOMIC DNA]</scope>
    <source>
        <strain evidence="1 2">4300STDY6636950</strain>
    </source>
</reference>
<evidence type="ECO:0000313" key="1">
    <source>
        <dbReference type="EMBL" id="SSF91621.1"/>
    </source>
</evidence>
<dbReference type="AlphaFoldDB" id="A0ABD7N4N0"/>
<comment type="caution">
    <text evidence="1">The sequence shown here is derived from an EMBL/GenBank/DDBJ whole genome shotgun (WGS) entry which is preliminary data.</text>
</comment>
<sequence>MGLISGNTHWVLFLPCEHQPEDRHVQDLVHGVFCLESSGIQPSNISIYIDGQNRANFNKLISIATQHNYTIKPTSEFFTDCDTNSYENLVMFVTGHGSMNGLDSAPIITPYRLLDRLKNTPVLKQAIVYLGQCFAGVFNYLPAGQRKRGEDADPDVILIGATSLHESLSNPTTENINGIDFPWVANQFLYHVFKWISSPNDIDGDGKHTVIDSYKYAGISSNMTNRRMKIGSFVASVDLHEQWNTAKKDHEANLADPQKLLSYRALDQQYYEKLNINYIHQECWILNSVPAQSVEF</sequence>
<dbReference type="RefSeq" id="WP_114260673.1">
    <property type="nucleotide sequence ID" value="NZ_UFBM01000022.1"/>
</dbReference>
<gene>
    <name evidence="1" type="ORF">SAMEA23995918_03288</name>
</gene>
<name>A0ABD7N4N0_9ENTR</name>
<accession>A0ABD7N4N0</accession>
<organism evidence="1 2">
    <name type="scientific">Klebsiella quasipneumoniae</name>
    <dbReference type="NCBI Taxonomy" id="1463165"/>
    <lineage>
        <taxon>Bacteria</taxon>
        <taxon>Pseudomonadati</taxon>
        <taxon>Pseudomonadota</taxon>
        <taxon>Gammaproteobacteria</taxon>
        <taxon>Enterobacterales</taxon>
        <taxon>Enterobacteriaceae</taxon>
        <taxon>Klebsiella/Raoultella group</taxon>
        <taxon>Klebsiella</taxon>
        <taxon>Klebsiella pneumoniae complex</taxon>
    </lineage>
</organism>
<dbReference type="Proteomes" id="UP000252079">
    <property type="component" value="Unassembled WGS sequence"/>
</dbReference>
<dbReference type="EMBL" id="UFBM01000022">
    <property type="protein sequence ID" value="SSF91621.1"/>
    <property type="molecule type" value="Genomic_DNA"/>
</dbReference>
<proteinExistence type="predicted"/>
<evidence type="ECO:0000313" key="2">
    <source>
        <dbReference type="Proteomes" id="UP000252079"/>
    </source>
</evidence>
<protein>
    <submittedName>
        <fullName evidence="1">Uncharacterized protein</fullName>
    </submittedName>
</protein>